<feature type="compositionally biased region" description="Low complexity" evidence="1">
    <location>
        <begin position="479"/>
        <end position="496"/>
    </location>
</feature>
<feature type="region of interest" description="Disordered" evidence="1">
    <location>
        <begin position="611"/>
        <end position="630"/>
    </location>
</feature>
<proteinExistence type="predicted"/>
<organism evidence="2 3">
    <name type="scientific">Neonectria ditissima</name>
    <dbReference type="NCBI Taxonomy" id="78410"/>
    <lineage>
        <taxon>Eukaryota</taxon>
        <taxon>Fungi</taxon>
        <taxon>Dikarya</taxon>
        <taxon>Ascomycota</taxon>
        <taxon>Pezizomycotina</taxon>
        <taxon>Sordariomycetes</taxon>
        <taxon>Hypocreomycetidae</taxon>
        <taxon>Hypocreales</taxon>
        <taxon>Nectriaceae</taxon>
        <taxon>Neonectria</taxon>
    </lineage>
</organism>
<gene>
    <name evidence="2" type="ORF">AK830_g10559</name>
</gene>
<feature type="region of interest" description="Disordered" evidence="1">
    <location>
        <begin position="1"/>
        <end position="25"/>
    </location>
</feature>
<dbReference type="Proteomes" id="UP000050424">
    <property type="component" value="Unassembled WGS sequence"/>
</dbReference>
<evidence type="ECO:0008006" key="4">
    <source>
        <dbReference type="Google" id="ProtNLM"/>
    </source>
</evidence>
<feature type="region of interest" description="Disordered" evidence="1">
    <location>
        <begin position="479"/>
        <end position="512"/>
    </location>
</feature>
<dbReference type="EMBL" id="LKCW01000222">
    <property type="protein sequence ID" value="KPM36006.1"/>
    <property type="molecule type" value="Genomic_DNA"/>
</dbReference>
<name>A0A0P7B5V7_9HYPO</name>
<comment type="caution">
    <text evidence="2">The sequence shown here is derived from an EMBL/GenBank/DDBJ whole genome shotgun (WGS) entry which is preliminary data.</text>
</comment>
<feature type="compositionally biased region" description="Polar residues" evidence="1">
    <location>
        <begin position="1"/>
        <end position="20"/>
    </location>
</feature>
<protein>
    <recommendedName>
        <fullName evidence="4">Zn(2)-C6 fungal-type domain-containing protein</fullName>
    </recommendedName>
</protein>
<feature type="compositionally biased region" description="Low complexity" evidence="1">
    <location>
        <begin position="611"/>
        <end position="629"/>
    </location>
</feature>
<reference evidence="2 3" key="1">
    <citation type="submission" date="2015-09" db="EMBL/GenBank/DDBJ databases">
        <title>Draft genome of a European isolate of the apple canker pathogen Neonectria ditissima.</title>
        <authorList>
            <person name="Gomez-Cortecero A."/>
            <person name="Harrison R.J."/>
            <person name="Armitage A.D."/>
        </authorList>
    </citation>
    <scope>NUCLEOTIDE SEQUENCE [LARGE SCALE GENOMIC DNA]</scope>
    <source>
        <strain evidence="2 3">R09/05</strain>
    </source>
</reference>
<keyword evidence="3" id="KW-1185">Reference proteome</keyword>
<sequence length="663" mass="70166">MPAQPPTGSLPRSHSTSTLGRRQACDRCSEQKVRCIRSAPASSTNDDAVAGDGEAVGLARCLRFYQRTGRPSKRSSSDLQWETHSKRPTRTSTPVPLEKGSAASSTIEVLATAMAMHHAEPESRATPVDIELDGVAAAGLDRDQDQQMMMMQSLELPETKYDISSNSNSNSNTNNSSTYEQCMAEFGLNGLEIWTGIPSLSTGSISPQVELELGQLNYPIAGVSGTCIMASDPPEYDDGSSRLVHRAEYETVASSFTNTAANTTNTTSNNTTNTSNSNTTSSTEAYIEQLADLNLAIFRSTRSLCQCTGATLTPATSSSGANTPTLTPVSLAWPFSGEIFEATSSLIKLIDNFTHQQHQAASAASTTADADATLLSHANSHSDPMVLDFDTCLSLDPSSVAVDQDANAVFAAAASASASASACAAPAAVKSAAAASSSSQMPDPGVALLILAAHQRLLSAFENMCGSIHRYLQQGEAAVQQDGQQQQQQPYGGQQQNPVFMPSHSHSHSMSLSSADAFGGPAQTFAPSSTAQFVVVVELITYYLNRLDRALGPAVSGEAEQGPDSQAQSQFQSQSHALLVQPLDVFDLSSGSSDQSSPDFCTLGLAESYSTSSHTQSSKASDEGGSSSSRALMKVGHEMQDRYEKLREHIRVIKRVIRVSNDS</sequence>
<evidence type="ECO:0000313" key="3">
    <source>
        <dbReference type="Proteomes" id="UP000050424"/>
    </source>
</evidence>
<evidence type="ECO:0000256" key="1">
    <source>
        <dbReference type="SAM" id="MobiDB-lite"/>
    </source>
</evidence>
<feature type="region of interest" description="Disordered" evidence="1">
    <location>
        <begin position="255"/>
        <end position="280"/>
    </location>
</feature>
<accession>A0A0P7B5V7</accession>
<feature type="region of interest" description="Disordered" evidence="1">
    <location>
        <begin position="67"/>
        <end position="102"/>
    </location>
</feature>
<evidence type="ECO:0000313" key="2">
    <source>
        <dbReference type="EMBL" id="KPM36006.1"/>
    </source>
</evidence>
<dbReference type="OrthoDB" id="4222821at2759"/>
<dbReference type="AlphaFoldDB" id="A0A0P7B5V7"/>